<evidence type="ECO:0000313" key="5">
    <source>
        <dbReference type="EMBL" id="MBI2679332.1"/>
    </source>
</evidence>
<feature type="transmembrane region" description="Helical" evidence="2">
    <location>
        <begin position="89"/>
        <end position="111"/>
    </location>
</feature>
<dbReference type="PANTHER" id="PTHR34094">
    <property type="match status" value="1"/>
</dbReference>
<keyword evidence="2" id="KW-0812">Transmembrane</keyword>
<organism evidence="5 6">
    <name type="scientific">Candidatus Korobacter versatilis</name>
    <dbReference type="NCBI Taxonomy" id="658062"/>
    <lineage>
        <taxon>Bacteria</taxon>
        <taxon>Pseudomonadati</taxon>
        <taxon>Acidobacteriota</taxon>
        <taxon>Terriglobia</taxon>
        <taxon>Terriglobales</taxon>
        <taxon>Candidatus Korobacteraceae</taxon>
        <taxon>Candidatus Korobacter</taxon>
    </lineage>
</organism>
<dbReference type="Pfam" id="PF13349">
    <property type="entry name" value="DUF4097"/>
    <property type="match status" value="1"/>
</dbReference>
<gene>
    <name evidence="5" type="ORF">HYX28_11175</name>
</gene>
<name>A0A932EQJ4_9BACT</name>
<feature type="domain" description="DUF4097" evidence="3">
    <location>
        <begin position="219"/>
        <end position="471"/>
    </location>
</feature>
<evidence type="ECO:0000256" key="1">
    <source>
        <dbReference type="SAM" id="MobiDB-lite"/>
    </source>
</evidence>
<feature type="region of interest" description="Disordered" evidence="1">
    <location>
        <begin position="1"/>
        <end position="23"/>
    </location>
</feature>
<dbReference type="PANTHER" id="PTHR34094:SF1">
    <property type="entry name" value="PROTEIN FAM185A"/>
    <property type="match status" value="1"/>
</dbReference>
<evidence type="ECO:0000259" key="3">
    <source>
        <dbReference type="Pfam" id="PF13349"/>
    </source>
</evidence>
<accession>A0A932EQJ4</accession>
<evidence type="ECO:0000256" key="2">
    <source>
        <dbReference type="SAM" id="Phobius"/>
    </source>
</evidence>
<feature type="domain" description="LiaF transmembrane" evidence="4">
    <location>
        <begin position="30"/>
        <end position="113"/>
    </location>
</feature>
<comment type="caution">
    <text evidence="5">The sequence shown here is derived from an EMBL/GenBank/DDBJ whole genome shotgun (WGS) entry which is preliminary data.</text>
</comment>
<sequence>MATPTITPPPPIPPQAPPPPAPRRRSFAGPVVLISIGVLFLLGNMGVLDKYTLFSGFAKYWPLLLILWGVIKLVENWNAQREGYRSSGIGAGGVVLIIFVIILGSAATGIMRFGPELQGNIDVDGNDVPFFPLFGNKYTFTDNNSAAFPAGGSIRVVNERGNVKLTASSDDRVHVVTNYVVIARNLSDANNIRGARVPVFTNEGSILDLSSTGTKGVDNADKASVNIEVQVPRKASAEVQTLRGDVRVIGRDGDVKLSTSRGDAQVEDVNGKAEVHLRHGDFDARKVSGDLSVEGRVDDCNVADIGGQVELRGDYFGSINVSRVPKPVRFSSSRTNLEIAKLDGDMRMESGDLRISSMSGPVTLRTRSKDIHFDSLTGDLTLDDSNGEVEVHVSKLPVGNIDITNRNGQVRLTLPDKGSFSLDAETRNGEVRSDFGEIRTENVRDTNHASGKVGTGGGTIRLRTEHGDIEIRKTSMQPPTP</sequence>
<evidence type="ECO:0000259" key="4">
    <source>
        <dbReference type="Pfam" id="PF22570"/>
    </source>
</evidence>
<keyword evidence="2" id="KW-1133">Transmembrane helix</keyword>
<reference evidence="5" key="1">
    <citation type="submission" date="2020-07" db="EMBL/GenBank/DDBJ databases">
        <title>Huge and variable diversity of episymbiotic CPR bacteria and DPANN archaea in groundwater ecosystems.</title>
        <authorList>
            <person name="He C.Y."/>
            <person name="Keren R."/>
            <person name="Whittaker M."/>
            <person name="Farag I.F."/>
            <person name="Doudna J."/>
            <person name="Cate J.H.D."/>
            <person name="Banfield J.F."/>
        </authorList>
    </citation>
    <scope>NUCLEOTIDE SEQUENCE</scope>
    <source>
        <strain evidence="5">NC_groundwater_580_Pr5_B-0.1um_64_19</strain>
    </source>
</reference>
<dbReference type="Proteomes" id="UP000779809">
    <property type="component" value="Unassembled WGS sequence"/>
</dbReference>
<dbReference type="Pfam" id="PF22570">
    <property type="entry name" value="LiaF-TM"/>
    <property type="match status" value="1"/>
</dbReference>
<feature type="compositionally biased region" description="Pro residues" evidence="1">
    <location>
        <begin position="1"/>
        <end position="21"/>
    </location>
</feature>
<dbReference type="InterPro" id="IPR025164">
    <property type="entry name" value="Toastrack_DUF4097"/>
</dbReference>
<dbReference type="InterPro" id="IPR054331">
    <property type="entry name" value="LiaF_TM"/>
</dbReference>
<dbReference type="AlphaFoldDB" id="A0A932EQJ4"/>
<protein>
    <submittedName>
        <fullName evidence="5">DUF4097 family beta strand repeat protein</fullName>
    </submittedName>
</protein>
<keyword evidence="2" id="KW-0472">Membrane</keyword>
<feature type="transmembrane region" description="Helical" evidence="2">
    <location>
        <begin position="60"/>
        <end position="77"/>
    </location>
</feature>
<feature type="transmembrane region" description="Helical" evidence="2">
    <location>
        <begin position="27"/>
        <end position="48"/>
    </location>
</feature>
<evidence type="ECO:0000313" key="6">
    <source>
        <dbReference type="Proteomes" id="UP000779809"/>
    </source>
</evidence>
<proteinExistence type="predicted"/>
<dbReference type="EMBL" id="JACPNR010000014">
    <property type="protein sequence ID" value="MBI2679332.1"/>
    <property type="molecule type" value="Genomic_DNA"/>
</dbReference>